<organism evidence="8 9">
    <name type="scientific">Limoniibacter endophyticus</name>
    <dbReference type="NCBI Taxonomy" id="1565040"/>
    <lineage>
        <taxon>Bacteria</taxon>
        <taxon>Pseudomonadati</taxon>
        <taxon>Pseudomonadota</taxon>
        <taxon>Alphaproteobacteria</taxon>
        <taxon>Hyphomicrobiales</taxon>
        <taxon>Bartonellaceae</taxon>
        <taxon>Limoniibacter</taxon>
    </lineage>
</organism>
<evidence type="ECO:0000256" key="2">
    <source>
        <dbReference type="ARBA" id="ARBA00023002"/>
    </source>
</evidence>
<reference evidence="8" key="2">
    <citation type="submission" date="2020-09" db="EMBL/GenBank/DDBJ databases">
        <authorList>
            <person name="Sun Q."/>
            <person name="Kim S."/>
        </authorList>
    </citation>
    <scope>NUCLEOTIDE SEQUENCE</scope>
    <source>
        <strain evidence="8">KCTC 42097</strain>
    </source>
</reference>
<reference evidence="8" key="1">
    <citation type="journal article" date="2014" name="Int. J. Syst. Evol. Microbiol.">
        <title>Complete genome sequence of Corynebacterium casei LMG S-19264T (=DSM 44701T), isolated from a smear-ripened cheese.</title>
        <authorList>
            <consortium name="US DOE Joint Genome Institute (JGI-PGF)"/>
            <person name="Walter F."/>
            <person name="Albersmeier A."/>
            <person name="Kalinowski J."/>
            <person name="Ruckert C."/>
        </authorList>
    </citation>
    <scope>NUCLEOTIDE SEQUENCE</scope>
    <source>
        <strain evidence="8">KCTC 42097</strain>
    </source>
</reference>
<name>A0A8J3DQI1_9HYPH</name>
<keyword evidence="3 5" id="KW-0520">NAD</keyword>
<proteinExistence type="inferred from homology"/>
<comment type="caution">
    <text evidence="8">The sequence shown here is derived from an EMBL/GenBank/DDBJ whole genome shotgun (WGS) entry which is preliminary data.</text>
</comment>
<dbReference type="Pfam" id="PF02812">
    <property type="entry name" value="ELFV_dehydrog_N"/>
    <property type="match status" value="1"/>
</dbReference>
<evidence type="ECO:0000256" key="5">
    <source>
        <dbReference type="PIRSR" id="PIRSR000188-2"/>
    </source>
</evidence>
<evidence type="ECO:0000256" key="3">
    <source>
        <dbReference type="ARBA" id="ARBA00023027"/>
    </source>
</evidence>
<dbReference type="GO" id="GO:0000166">
    <property type="term" value="F:nucleotide binding"/>
    <property type="evidence" value="ECO:0007669"/>
    <property type="project" value="UniProtKB-KW"/>
</dbReference>
<dbReference type="CDD" id="cd01075">
    <property type="entry name" value="NAD_bind_Leu_Phe_Val_DH"/>
    <property type="match status" value="1"/>
</dbReference>
<dbReference type="PANTHER" id="PTHR42722">
    <property type="entry name" value="LEUCINE DEHYDROGENASE"/>
    <property type="match status" value="1"/>
</dbReference>
<dbReference type="PIRSF" id="PIRSF000188">
    <property type="entry name" value="Phe_leu_dh"/>
    <property type="match status" value="1"/>
</dbReference>
<evidence type="ECO:0000313" key="9">
    <source>
        <dbReference type="Proteomes" id="UP000641137"/>
    </source>
</evidence>
<dbReference type="RefSeq" id="WP_189490193.1">
    <property type="nucleotide sequence ID" value="NZ_BMZO01000007.1"/>
</dbReference>
<dbReference type="PANTHER" id="PTHR42722:SF1">
    <property type="entry name" value="VALINE DEHYDROGENASE"/>
    <property type="match status" value="1"/>
</dbReference>
<evidence type="ECO:0000256" key="4">
    <source>
        <dbReference type="PIRSR" id="PIRSR000188-1"/>
    </source>
</evidence>
<feature type="domain" description="Glutamate/phenylalanine/leucine/valine/L-tryptophan dehydrogenase C-terminal" evidence="7">
    <location>
        <begin position="167"/>
        <end position="374"/>
    </location>
</feature>
<dbReference type="InterPro" id="IPR006095">
    <property type="entry name" value="Glu/Leu/Phe/Val/Trp_DH"/>
</dbReference>
<gene>
    <name evidence="8" type="primary">vdh</name>
    <name evidence="8" type="ORF">GCM10010136_22790</name>
</gene>
<dbReference type="InterPro" id="IPR046346">
    <property type="entry name" value="Aminoacid_DH-like_N_sf"/>
</dbReference>
<feature type="active site" description="Proton donor/acceptor" evidence="4">
    <location>
        <position position="105"/>
    </location>
</feature>
<dbReference type="PRINTS" id="PR00082">
    <property type="entry name" value="GLFDHDRGNASE"/>
</dbReference>
<dbReference type="AlphaFoldDB" id="A0A8J3DQI1"/>
<comment type="similarity">
    <text evidence="1 6">Belongs to the Glu/Leu/Phe/Val dehydrogenases family.</text>
</comment>
<sequence>MSQAKPMRHVKIPGSEQTLELRDITELARENSAYDGHERLWMGKDTVRGLTAIVAIHDTTLGPALGGTRIWKYSSFDEALTDVLRLSRGMTLKNSVCGIPFGGGKAVIIADSKTEKNAQLLTAYADMLQALTGQYITAEDVGLTLSDADFLRLRTSNVAGTTIGGSENPSPFTALGVFLGLKAAWKFKTGRGDLKDVRVAVQGLGAVGLSLCRHLHQASAKLVVADMDQAKCEQAHSEFSAEIGNSANILLSDVDILAPCALGGVFSALNIDVLNAQIIAGAANNQLLTHTGANRLRDRGILYAPDYVLNAGGVINVAAEFDLDGYDRTKVLTMIDGIPATLTRIFERAEREGAATNDIAEIIARERIEAEKSR</sequence>
<dbReference type="InterPro" id="IPR016211">
    <property type="entry name" value="Glu/Phe/Leu/Val/Trp_DH_bac/arc"/>
</dbReference>
<keyword evidence="9" id="KW-1185">Reference proteome</keyword>
<dbReference type="EMBL" id="BMZO01000007">
    <property type="protein sequence ID" value="GHC74026.1"/>
    <property type="molecule type" value="Genomic_DNA"/>
</dbReference>
<protein>
    <submittedName>
        <fullName evidence="8">Leucine dehydrogenase</fullName>
    </submittedName>
</protein>
<dbReference type="Proteomes" id="UP000641137">
    <property type="component" value="Unassembled WGS sequence"/>
</dbReference>
<evidence type="ECO:0000256" key="1">
    <source>
        <dbReference type="ARBA" id="ARBA00006382"/>
    </source>
</evidence>
<keyword evidence="2 6" id="KW-0560">Oxidoreductase</keyword>
<accession>A0A8J3DQI1</accession>
<dbReference type="InterPro" id="IPR006096">
    <property type="entry name" value="Glu/Leu/Phe/Val/Trp_DH_C"/>
</dbReference>
<dbReference type="InterPro" id="IPR036291">
    <property type="entry name" value="NAD(P)-bd_dom_sf"/>
</dbReference>
<evidence type="ECO:0000313" key="8">
    <source>
        <dbReference type="EMBL" id="GHC74026.1"/>
    </source>
</evidence>
<dbReference type="InterPro" id="IPR006097">
    <property type="entry name" value="Glu/Leu/Phe/Val/Trp_DH_dimer"/>
</dbReference>
<dbReference type="Pfam" id="PF00208">
    <property type="entry name" value="ELFV_dehydrog"/>
    <property type="match status" value="2"/>
</dbReference>
<dbReference type="SMART" id="SM00839">
    <property type="entry name" value="ELFV_dehydrog"/>
    <property type="match status" value="1"/>
</dbReference>
<keyword evidence="5" id="KW-0547">Nucleotide-binding</keyword>
<feature type="binding site" evidence="5">
    <location>
        <begin position="203"/>
        <end position="208"/>
    </location>
    <ligand>
        <name>NAD(+)</name>
        <dbReference type="ChEBI" id="CHEBI:57540"/>
    </ligand>
</feature>
<dbReference type="SUPFAM" id="SSF53223">
    <property type="entry name" value="Aminoacid dehydrogenase-like, N-terminal domain"/>
    <property type="match status" value="1"/>
</dbReference>
<dbReference type="GO" id="GO:0006520">
    <property type="term" value="P:amino acid metabolic process"/>
    <property type="evidence" value="ECO:0007669"/>
    <property type="project" value="InterPro"/>
</dbReference>
<dbReference type="Gene3D" id="3.40.50.10860">
    <property type="entry name" value="Leucine Dehydrogenase, chain A, domain 1"/>
    <property type="match status" value="1"/>
</dbReference>
<evidence type="ECO:0000259" key="7">
    <source>
        <dbReference type="SMART" id="SM00839"/>
    </source>
</evidence>
<dbReference type="GO" id="GO:0016639">
    <property type="term" value="F:oxidoreductase activity, acting on the CH-NH2 group of donors, NAD or NADP as acceptor"/>
    <property type="evidence" value="ECO:0007669"/>
    <property type="project" value="InterPro"/>
</dbReference>
<evidence type="ECO:0000256" key="6">
    <source>
        <dbReference type="RuleBase" id="RU004417"/>
    </source>
</evidence>
<dbReference type="SUPFAM" id="SSF51735">
    <property type="entry name" value="NAD(P)-binding Rossmann-fold domains"/>
    <property type="match status" value="1"/>
</dbReference>
<dbReference type="Gene3D" id="3.40.50.720">
    <property type="entry name" value="NAD(P)-binding Rossmann-like Domain"/>
    <property type="match status" value="1"/>
</dbReference>